<evidence type="ECO:0000256" key="1">
    <source>
        <dbReference type="ARBA" id="ARBA00009437"/>
    </source>
</evidence>
<dbReference type="PROSITE" id="PS50931">
    <property type="entry name" value="HTH_LYSR"/>
    <property type="match status" value="1"/>
</dbReference>
<dbReference type="InterPro" id="IPR050950">
    <property type="entry name" value="HTH-type_LysR_regulators"/>
</dbReference>
<dbReference type="PRINTS" id="PR00039">
    <property type="entry name" value="HTHLYSR"/>
</dbReference>
<proteinExistence type="inferred from homology"/>
<keyword evidence="7" id="KW-1185">Reference proteome</keyword>
<dbReference type="InterPro" id="IPR036388">
    <property type="entry name" value="WH-like_DNA-bd_sf"/>
</dbReference>
<dbReference type="GO" id="GO:0003700">
    <property type="term" value="F:DNA-binding transcription factor activity"/>
    <property type="evidence" value="ECO:0007669"/>
    <property type="project" value="InterPro"/>
</dbReference>
<dbReference type="SUPFAM" id="SSF53850">
    <property type="entry name" value="Periplasmic binding protein-like II"/>
    <property type="match status" value="1"/>
</dbReference>
<organism evidence="6 7">
    <name type="scientific">Parathalassolituus penaei</name>
    <dbReference type="NCBI Taxonomy" id="2997323"/>
    <lineage>
        <taxon>Bacteria</taxon>
        <taxon>Pseudomonadati</taxon>
        <taxon>Pseudomonadota</taxon>
        <taxon>Gammaproteobacteria</taxon>
        <taxon>Oceanospirillales</taxon>
        <taxon>Oceanospirillaceae</taxon>
        <taxon>Parathalassolituus</taxon>
    </lineage>
</organism>
<dbReference type="CDD" id="cd05466">
    <property type="entry name" value="PBP2_LTTR_substrate"/>
    <property type="match status" value="1"/>
</dbReference>
<dbReference type="RefSeq" id="WP_283172909.1">
    <property type="nucleotide sequence ID" value="NZ_JAPNOA010000018.1"/>
</dbReference>
<gene>
    <name evidence="6" type="ORF">OUO13_05430</name>
</gene>
<dbReference type="Gene3D" id="1.10.10.10">
    <property type="entry name" value="Winged helix-like DNA-binding domain superfamily/Winged helix DNA-binding domain"/>
    <property type="match status" value="1"/>
</dbReference>
<name>A0A9X3EI13_9GAMM</name>
<dbReference type="Gene3D" id="3.40.190.290">
    <property type="match status" value="1"/>
</dbReference>
<dbReference type="PANTHER" id="PTHR30419">
    <property type="entry name" value="HTH-TYPE TRANSCRIPTIONAL REGULATOR YBHD"/>
    <property type="match status" value="1"/>
</dbReference>
<dbReference type="InterPro" id="IPR000847">
    <property type="entry name" value="LysR_HTH_N"/>
</dbReference>
<dbReference type="FunFam" id="1.10.10.10:FF:000001">
    <property type="entry name" value="LysR family transcriptional regulator"/>
    <property type="match status" value="1"/>
</dbReference>
<evidence type="ECO:0000313" key="6">
    <source>
        <dbReference type="EMBL" id="MCY0964621.1"/>
    </source>
</evidence>
<dbReference type="Pfam" id="PF03466">
    <property type="entry name" value="LysR_substrate"/>
    <property type="match status" value="1"/>
</dbReference>
<dbReference type="AlphaFoldDB" id="A0A9X3EI13"/>
<keyword evidence="3" id="KW-0238">DNA-binding</keyword>
<evidence type="ECO:0000259" key="5">
    <source>
        <dbReference type="PROSITE" id="PS50931"/>
    </source>
</evidence>
<dbReference type="GO" id="GO:0005829">
    <property type="term" value="C:cytosol"/>
    <property type="evidence" value="ECO:0007669"/>
    <property type="project" value="TreeGrafter"/>
</dbReference>
<evidence type="ECO:0000313" key="7">
    <source>
        <dbReference type="Proteomes" id="UP001150830"/>
    </source>
</evidence>
<dbReference type="InterPro" id="IPR005119">
    <property type="entry name" value="LysR_subst-bd"/>
</dbReference>
<dbReference type="Pfam" id="PF00126">
    <property type="entry name" value="HTH_1"/>
    <property type="match status" value="1"/>
</dbReference>
<feature type="domain" description="HTH lysR-type" evidence="5">
    <location>
        <begin position="1"/>
        <end position="58"/>
    </location>
</feature>
<dbReference type="PANTHER" id="PTHR30419:SF8">
    <property type="entry name" value="NITROGEN ASSIMILATION TRANSCRIPTIONAL ACTIVATOR-RELATED"/>
    <property type="match status" value="1"/>
</dbReference>
<comment type="caution">
    <text evidence="6">The sequence shown here is derived from an EMBL/GenBank/DDBJ whole genome shotgun (WGS) entry which is preliminary data.</text>
</comment>
<dbReference type="EMBL" id="JAPNOA010000018">
    <property type="protein sequence ID" value="MCY0964621.1"/>
    <property type="molecule type" value="Genomic_DNA"/>
</dbReference>
<comment type="similarity">
    <text evidence="1">Belongs to the LysR transcriptional regulatory family.</text>
</comment>
<dbReference type="SUPFAM" id="SSF46785">
    <property type="entry name" value="Winged helix' DNA-binding domain"/>
    <property type="match status" value="1"/>
</dbReference>
<dbReference type="GO" id="GO:0003677">
    <property type="term" value="F:DNA binding"/>
    <property type="evidence" value="ECO:0007669"/>
    <property type="project" value="UniProtKB-KW"/>
</dbReference>
<protein>
    <submittedName>
        <fullName evidence="6">LysR family transcriptional regulator</fullName>
    </submittedName>
</protein>
<evidence type="ECO:0000256" key="2">
    <source>
        <dbReference type="ARBA" id="ARBA00023015"/>
    </source>
</evidence>
<accession>A0A9X3EI13</accession>
<evidence type="ECO:0000256" key="3">
    <source>
        <dbReference type="ARBA" id="ARBA00023125"/>
    </source>
</evidence>
<keyword evidence="2" id="KW-0805">Transcription regulation</keyword>
<keyword evidence="4" id="KW-0804">Transcription</keyword>
<dbReference type="Proteomes" id="UP001150830">
    <property type="component" value="Unassembled WGS sequence"/>
</dbReference>
<sequence length="292" mass="33458">MDFKALGYFYEVARLGSFTRAAEFLNLAQPAVSMAVKRLEQSLELNLFHRHERQISLTTEGERLYQQAGKILQAMADAELEMEELRGLERGVVQLGTPSMLGSYHFPPIIMAFKHKYPNLMFSVYEGGAWQLQQMLEKGELDLAVIEAEEVPDNIEARTILREEMRVVVPLDHPFATRTSVPVEDFLREDLVIFRKGYFHRKVLDRMAEEAGIEPRINVETNLLPLIRTIVKQGFAISTLLNMAVENDPELVTVSFDPPIWLDLCIAWRKDGYLSRANQAFVDFVLQNVKVE</sequence>
<dbReference type="InterPro" id="IPR036390">
    <property type="entry name" value="WH_DNA-bd_sf"/>
</dbReference>
<reference evidence="6" key="1">
    <citation type="submission" date="2022-11" db="EMBL/GenBank/DDBJ databases">
        <title>Parathalassolutuus dongxingensis gen. nov., sp. nov., a novel member of family Oceanospirillaceae isolated from a coastal shrimp pond in Guangxi, China.</title>
        <authorList>
            <person name="Chen H."/>
        </authorList>
    </citation>
    <scope>NUCLEOTIDE SEQUENCE</scope>
    <source>
        <strain evidence="6">G-43</strain>
    </source>
</reference>
<evidence type="ECO:0000256" key="4">
    <source>
        <dbReference type="ARBA" id="ARBA00023163"/>
    </source>
</evidence>